<evidence type="ECO:0000313" key="3">
    <source>
        <dbReference type="Proteomes" id="UP000280698"/>
    </source>
</evidence>
<evidence type="ECO:0000256" key="1">
    <source>
        <dbReference type="SAM" id="Coils"/>
    </source>
</evidence>
<comment type="caution">
    <text evidence="2">The sequence shown here is derived from an EMBL/GenBank/DDBJ whole genome shotgun (WGS) entry which is preliminary data.</text>
</comment>
<protein>
    <submittedName>
        <fullName evidence="2">Uncharacterized protein</fullName>
    </submittedName>
</protein>
<reference evidence="2 3" key="1">
    <citation type="submission" date="2018-11" db="EMBL/GenBank/DDBJ databases">
        <title>Micromonospora sp. PPF5-17, a new actinomycetes isolated from a hot spring soil.</title>
        <authorList>
            <person name="Thawai C."/>
        </authorList>
    </citation>
    <scope>NUCLEOTIDE SEQUENCE [LARGE SCALE GENOMIC DNA]</scope>
    <source>
        <strain evidence="2 3">PPF5-17</strain>
    </source>
</reference>
<gene>
    <name evidence="2" type="ORF">EFE23_03905</name>
</gene>
<organism evidence="2 3">
    <name type="scientific">Micromonospora solifontis</name>
    <dbReference type="NCBI Taxonomy" id="2487138"/>
    <lineage>
        <taxon>Bacteria</taxon>
        <taxon>Bacillati</taxon>
        <taxon>Actinomycetota</taxon>
        <taxon>Actinomycetes</taxon>
        <taxon>Micromonosporales</taxon>
        <taxon>Micromonosporaceae</taxon>
        <taxon>Micromonospora</taxon>
    </lineage>
</organism>
<evidence type="ECO:0000313" key="2">
    <source>
        <dbReference type="EMBL" id="RNM01031.1"/>
    </source>
</evidence>
<feature type="coiled-coil region" evidence="1">
    <location>
        <begin position="63"/>
        <end position="97"/>
    </location>
</feature>
<dbReference type="Proteomes" id="UP000280698">
    <property type="component" value="Unassembled WGS sequence"/>
</dbReference>
<accession>A0ABX9WKY4</accession>
<dbReference type="RefSeq" id="WP_091331463.1">
    <property type="nucleotide sequence ID" value="NZ_JAAHBY010000006.1"/>
</dbReference>
<sequence>MEPVLIAALVGGGSIAGAVVDRVLTAILGRRKERTSLADYETQIAERLLGRMDAQLSGAETKLSLAETQMAAANLTIHQLHEELAITKAEVAQLRAELAARQTLAAERDKLLIENVQLKALIQQLGGKLP</sequence>
<keyword evidence="3" id="KW-1185">Reference proteome</keyword>
<proteinExistence type="predicted"/>
<keyword evidence="1" id="KW-0175">Coiled coil</keyword>
<dbReference type="EMBL" id="RJLN01000006">
    <property type="protein sequence ID" value="RNM01031.1"/>
    <property type="molecule type" value="Genomic_DNA"/>
</dbReference>
<name>A0ABX9WKY4_9ACTN</name>